<evidence type="ECO:0000313" key="2">
    <source>
        <dbReference type="EMBL" id="MCQ8242229.1"/>
    </source>
</evidence>
<reference evidence="2 3" key="1">
    <citation type="submission" date="2022-06" db="EMBL/GenBank/DDBJ databases">
        <title>Rhizosaccharibacter gen. nov. sp. nov. KSS12, endophytic bacteria isolated from sugarcane.</title>
        <authorList>
            <person name="Pitiwittayakul N."/>
        </authorList>
    </citation>
    <scope>NUCLEOTIDE SEQUENCE [LARGE SCALE GENOMIC DNA]</scope>
    <source>
        <strain evidence="2 3">KSS12</strain>
    </source>
</reference>
<organism evidence="2 3">
    <name type="scientific">Rhizosaccharibacter radicis</name>
    <dbReference type="NCBI Taxonomy" id="2782605"/>
    <lineage>
        <taxon>Bacteria</taxon>
        <taxon>Pseudomonadati</taxon>
        <taxon>Pseudomonadota</taxon>
        <taxon>Alphaproteobacteria</taxon>
        <taxon>Acetobacterales</taxon>
        <taxon>Acetobacteraceae</taxon>
        <taxon>Rhizosaccharibacter</taxon>
    </lineage>
</organism>
<gene>
    <name evidence="2" type="ORF">NFI88_15455</name>
</gene>
<dbReference type="InterPro" id="IPR032710">
    <property type="entry name" value="NTF2-like_dom_sf"/>
</dbReference>
<accession>A0ABT1W0W7</accession>
<comment type="caution">
    <text evidence="2">The sequence shown here is derived from an EMBL/GenBank/DDBJ whole genome shotgun (WGS) entry which is preliminary data.</text>
</comment>
<name>A0ABT1W0W7_9PROT</name>
<keyword evidence="3" id="KW-1185">Reference proteome</keyword>
<proteinExistence type="predicted"/>
<feature type="domain" description="SnoaL-like" evidence="1">
    <location>
        <begin position="20"/>
        <end position="157"/>
    </location>
</feature>
<sequence>MSDVSLTRFPRVALASAVSAQDRAEAVDFINRVNWLFETWEVDAMVEAFLPDGVAYHFHGVIRGRQEMRRFFEQDYPYLVPGVSRHATNPIVDRDGDGVSVRYHNLLVRYAAPELAQELAAGGVHESDGDLPGLWIYSPMLDRLRRTPDGWRIAERHVGGSMTNRRLGTGSRDPVAMTSFLPHPVPGR</sequence>
<dbReference type="Gene3D" id="3.10.450.50">
    <property type="match status" value="1"/>
</dbReference>
<dbReference type="Proteomes" id="UP001524547">
    <property type="component" value="Unassembled WGS sequence"/>
</dbReference>
<dbReference type="InterPro" id="IPR037401">
    <property type="entry name" value="SnoaL-like"/>
</dbReference>
<evidence type="ECO:0000313" key="3">
    <source>
        <dbReference type="Proteomes" id="UP001524547"/>
    </source>
</evidence>
<dbReference type="Pfam" id="PF13577">
    <property type="entry name" value="SnoaL_4"/>
    <property type="match status" value="1"/>
</dbReference>
<dbReference type="RefSeq" id="WP_422920985.1">
    <property type="nucleotide sequence ID" value="NZ_JAMZEJ010000010.1"/>
</dbReference>
<dbReference type="SUPFAM" id="SSF54427">
    <property type="entry name" value="NTF2-like"/>
    <property type="match status" value="1"/>
</dbReference>
<evidence type="ECO:0000259" key="1">
    <source>
        <dbReference type="Pfam" id="PF13577"/>
    </source>
</evidence>
<dbReference type="EMBL" id="JAMZEJ010000010">
    <property type="protein sequence ID" value="MCQ8242229.1"/>
    <property type="molecule type" value="Genomic_DNA"/>
</dbReference>
<protein>
    <submittedName>
        <fullName evidence="2">Nuclear transport factor 2 family protein</fullName>
    </submittedName>
</protein>